<evidence type="ECO:0000313" key="4">
    <source>
        <dbReference type="Proteomes" id="UP001497497"/>
    </source>
</evidence>
<dbReference type="PANTHER" id="PTHR10663:SF342">
    <property type="entry name" value="FI21420P1"/>
    <property type="match status" value="1"/>
</dbReference>
<feature type="compositionally biased region" description="Basic and acidic residues" evidence="1">
    <location>
        <begin position="101"/>
        <end position="117"/>
    </location>
</feature>
<dbReference type="InterPro" id="IPR000904">
    <property type="entry name" value="Sec7_dom"/>
</dbReference>
<dbReference type="InterPro" id="IPR035999">
    <property type="entry name" value="Sec7_dom_sf"/>
</dbReference>
<feature type="region of interest" description="Disordered" evidence="1">
    <location>
        <begin position="328"/>
        <end position="363"/>
    </location>
</feature>
<feature type="compositionally biased region" description="Low complexity" evidence="1">
    <location>
        <begin position="334"/>
        <end position="343"/>
    </location>
</feature>
<dbReference type="GO" id="GO:0005085">
    <property type="term" value="F:guanyl-nucleotide exchange factor activity"/>
    <property type="evidence" value="ECO:0007669"/>
    <property type="project" value="InterPro"/>
</dbReference>
<dbReference type="PROSITE" id="PS50190">
    <property type="entry name" value="SEC7"/>
    <property type="match status" value="1"/>
</dbReference>
<feature type="compositionally biased region" description="Basic and acidic residues" evidence="1">
    <location>
        <begin position="11"/>
        <end position="23"/>
    </location>
</feature>
<dbReference type="GO" id="GO:0032012">
    <property type="term" value="P:regulation of ARF protein signal transduction"/>
    <property type="evidence" value="ECO:0007669"/>
    <property type="project" value="InterPro"/>
</dbReference>
<name>A0AAV2I7S2_LYMST</name>
<feature type="domain" description="SEC7" evidence="2">
    <location>
        <begin position="438"/>
        <end position="512"/>
    </location>
</feature>
<dbReference type="AlphaFoldDB" id="A0AAV2I7S2"/>
<dbReference type="SUPFAM" id="SSF48425">
    <property type="entry name" value="Sec7 domain"/>
    <property type="match status" value="1"/>
</dbReference>
<dbReference type="Gene3D" id="1.10.220.20">
    <property type="match status" value="1"/>
</dbReference>
<feature type="region of interest" description="Disordered" evidence="1">
    <location>
        <begin position="1"/>
        <end position="120"/>
    </location>
</feature>
<feature type="compositionally biased region" description="Basic residues" evidence="1">
    <location>
        <begin position="1"/>
        <end position="10"/>
    </location>
</feature>
<reference evidence="3 4" key="1">
    <citation type="submission" date="2024-04" db="EMBL/GenBank/DDBJ databases">
        <authorList>
            <consortium name="Genoscope - CEA"/>
            <person name="William W."/>
        </authorList>
    </citation>
    <scope>NUCLEOTIDE SEQUENCE [LARGE SCALE GENOMIC DNA]</scope>
</reference>
<evidence type="ECO:0000259" key="2">
    <source>
        <dbReference type="PROSITE" id="PS50190"/>
    </source>
</evidence>
<evidence type="ECO:0000256" key="1">
    <source>
        <dbReference type="SAM" id="MobiDB-lite"/>
    </source>
</evidence>
<protein>
    <recommendedName>
        <fullName evidence="2">SEC7 domain-containing protein</fullName>
    </recommendedName>
</protein>
<dbReference type="FunFam" id="1.10.220.20:FF:000001">
    <property type="entry name" value="IQ motif and SEC7 domain-containing protein 1"/>
    <property type="match status" value="1"/>
</dbReference>
<feature type="region of interest" description="Disordered" evidence="1">
    <location>
        <begin position="386"/>
        <end position="417"/>
    </location>
</feature>
<dbReference type="Pfam" id="PF01369">
    <property type="entry name" value="Sec7"/>
    <property type="match status" value="1"/>
</dbReference>
<feature type="region of interest" description="Disordered" evidence="1">
    <location>
        <begin position="150"/>
        <end position="175"/>
    </location>
</feature>
<feature type="compositionally biased region" description="Low complexity" evidence="1">
    <location>
        <begin position="398"/>
        <end position="411"/>
    </location>
</feature>
<keyword evidence="4" id="KW-1185">Reference proteome</keyword>
<feature type="compositionally biased region" description="Low complexity" evidence="1">
    <location>
        <begin position="150"/>
        <end position="165"/>
    </location>
</feature>
<organism evidence="3 4">
    <name type="scientific">Lymnaea stagnalis</name>
    <name type="common">Great pond snail</name>
    <name type="synonym">Helix stagnalis</name>
    <dbReference type="NCBI Taxonomy" id="6523"/>
    <lineage>
        <taxon>Eukaryota</taxon>
        <taxon>Metazoa</taxon>
        <taxon>Spiralia</taxon>
        <taxon>Lophotrochozoa</taxon>
        <taxon>Mollusca</taxon>
        <taxon>Gastropoda</taxon>
        <taxon>Heterobranchia</taxon>
        <taxon>Euthyneura</taxon>
        <taxon>Panpulmonata</taxon>
        <taxon>Hygrophila</taxon>
        <taxon>Lymnaeoidea</taxon>
        <taxon>Lymnaeidae</taxon>
        <taxon>Lymnaea</taxon>
    </lineage>
</organism>
<gene>
    <name evidence="3" type="ORF">GSLYS_00016375001</name>
</gene>
<evidence type="ECO:0000313" key="3">
    <source>
        <dbReference type="EMBL" id="CAL1542841.1"/>
    </source>
</evidence>
<dbReference type="Proteomes" id="UP001497497">
    <property type="component" value="Unassembled WGS sequence"/>
</dbReference>
<comment type="caution">
    <text evidence="3">The sequence shown here is derived from an EMBL/GenBank/DDBJ whole genome shotgun (WGS) entry which is preliminary data.</text>
</comment>
<dbReference type="PANTHER" id="PTHR10663">
    <property type="entry name" value="GUANYL-NUCLEOTIDE EXCHANGE FACTOR"/>
    <property type="match status" value="1"/>
</dbReference>
<dbReference type="GO" id="GO:0030036">
    <property type="term" value="P:actin cytoskeleton organization"/>
    <property type="evidence" value="ECO:0007669"/>
    <property type="project" value="TreeGrafter"/>
</dbReference>
<proteinExistence type="predicted"/>
<accession>A0AAV2I7S2</accession>
<sequence>MNKNFQKLRHSYGERRLSKRLSELGRSNTVWSDRLASDLPGGTDDNGNVSSDGGEVTFGRNIRDLVADFENSSRSSERPQMTYDGSPDRHRRSSGGPVQRGDSKRKLDRHPGVEHMDGYSQGKENLHQAHMGRHSFSSPAFSMDGVYRSNRSKSGSFSSNTSVGGVYNGGDPRGPYSEMTSGDFVRSTALENTAVDPQSLDFETLLESKETDILTDSFHSDGSTIQDISGGGGHAGLAHRVSAPQLGCNSMDNGSELSRVSSSPGGSFDSFRTISIDPSDYVTIGDDHLEVRIDSGSPEPDSPVYKEQMAAAQVKYYMTNSQVKYRNRDSHPSAAPNVAVVPPTRSSDTSPIWKRKGDGPPSVQQVTNGNLAELKKGEVKRMSNISETSEADSVDGINSSSLSSENVSTENISMGSENSLSYQRKLRMSITPESQTIPRGNDKQRKRLYRIGLNLFNKKPEKGLDFLLDNNFLDSSPRSVARFFISRKGLSKQMIGDFLGNLQNPFNQEVLQ</sequence>
<dbReference type="EMBL" id="CAXITT010000509">
    <property type="protein sequence ID" value="CAL1542841.1"/>
    <property type="molecule type" value="Genomic_DNA"/>
</dbReference>